<reference evidence="2" key="1">
    <citation type="submission" date="2022-11" db="UniProtKB">
        <authorList>
            <consortium name="WormBaseParasite"/>
        </authorList>
    </citation>
    <scope>IDENTIFICATION</scope>
</reference>
<dbReference type="Proteomes" id="UP000887565">
    <property type="component" value="Unplaced"/>
</dbReference>
<dbReference type="AlphaFoldDB" id="A0A915IF59"/>
<protein>
    <submittedName>
        <fullName evidence="2">Uncharacterized protein</fullName>
    </submittedName>
</protein>
<keyword evidence="1" id="KW-1185">Reference proteome</keyword>
<sequence>MAKLPPSVDVLAPPKQTATANLMATATQINDFLKLRLDDIWTLAPIRMDESTPVQPMVMDTKTNTPTRDQMLTTSRRKLLLTNLPLWMSHLRNLLQ</sequence>
<evidence type="ECO:0000313" key="2">
    <source>
        <dbReference type="WBParaSite" id="nRc.2.0.1.t12542-RA"/>
    </source>
</evidence>
<evidence type="ECO:0000313" key="1">
    <source>
        <dbReference type="Proteomes" id="UP000887565"/>
    </source>
</evidence>
<organism evidence="1 2">
    <name type="scientific">Romanomermis culicivorax</name>
    <name type="common">Nematode worm</name>
    <dbReference type="NCBI Taxonomy" id="13658"/>
    <lineage>
        <taxon>Eukaryota</taxon>
        <taxon>Metazoa</taxon>
        <taxon>Ecdysozoa</taxon>
        <taxon>Nematoda</taxon>
        <taxon>Enoplea</taxon>
        <taxon>Dorylaimia</taxon>
        <taxon>Mermithida</taxon>
        <taxon>Mermithoidea</taxon>
        <taxon>Mermithidae</taxon>
        <taxon>Romanomermis</taxon>
    </lineage>
</organism>
<accession>A0A915IF59</accession>
<dbReference type="WBParaSite" id="nRc.2.0.1.t12542-RA">
    <property type="protein sequence ID" value="nRc.2.0.1.t12542-RA"/>
    <property type="gene ID" value="nRc.2.0.1.g12542"/>
</dbReference>
<proteinExistence type="predicted"/>
<name>A0A915IF59_ROMCU</name>